<proteinExistence type="predicted"/>
<protein>
    <submittedName>
        <fullName evidence="1">Uncharacterized protein</fullName>
    </submittedName>
</protein>
<accession>A0ABU7DKG5</accession>
<reference evidence="1 2" key="1">
    <citation type="submission" date="2021-06" db="EMBL/GenBank/DDBJ databases">
        <authorList>
            <person name="Palmer J.M."/>
        </authorList>
    </citation>
    <scope>NUCLEOTIDE SEQUENCE [LARGE SCALE GENOMIC DNA]</scope>
    <source>
        <strain evidence="1 2">CL_MEX2019</strain>
        <tissue evidence="1">Muscle</tissue>
    </source>
</reference>
<organism evidence="1 2">
    <name type="scientific">Characodon lateralis</name>
    <dbReference type="NCBI Taxonomy" id="208331"/>
    <lineage>
        <taxon>Eukaryota</taxon>
        <taxon>Metazoa</taxon>
        <taxon>Chordata</taxon>
        <taxon>Craniata</taxon>
        <taxon>Vertebrata</taxon>
        <taxon>Euteleostomi</taxon>
        <taxon>Actinopterygii</taxon>
        <taxon>Neopterygii</taxon>
        <taxon>Teleostei</taxon>
        <taxon>Neoteleostei</taxon>
        <taxon>Acanthomorphata</taxon>
        <taxon>Ovalentaria</taxon>
        <taxon>Atherinomorphae</taxon>
        <taxon>Cyprinodontiformes</taxon>
        <taxon>Goodeidae</taxon>
        <taxon>Characodon</taxon>
    </lineage>
</organism>
<comment type="caution">
    <text evidence="1">The sequence shown here is derived from an EMBL/GenBank/DDBJ whole genome shotgun (WGS) entry which is preliminary data.</text>
</comment>
<evidence type="ECO:0000313" key="1">
    <source>
        <dbReference type="EMBL" id="MED6275612.1"/>
    </source>
</evidence>
<dbReference type="Proteomes" id="UP001352852">
    <property type="component" value="Unassembled WGS sequence"/>
</dbReference>
<name>A0ABU7DKG5_9TELE</name>
<dbReference type="EMBL" id="JAHUTJ010028327">
    <property type="protein sequence ID" value="MED6275612.1"/>
    <property type="molecule type" value="Genomic_DNA"/>
</dbReference>
<keyword evidence="2" id="KW-1185">Reference proteome</keyword>
<sequence length="162" mass="18328">MLTHVNTHTQRKDTTIDGVHSLALPIHTLNSQVQVQIPWRGNWTQPVVPFIPGWRQGDHSSHQSRLYNIVPQNSFADCLPRINLEEVLLYPQGTNIQSKTNFTAVKKMQLCALKSVSLLLSLLLPWLRQKPPHKIGTSSGKLDLHQSRQQRLSSLLLLPPPT</sequence>
<evidence type="ECO:0000313" key="2">
    <source>
        <dbReference type="Proteomes" id="UP001352852"/>
    </source>
</evidence>
<gene>
    <name evidence="1" type="ORF">CHARACLAT_028267</name>
</gene>